<dbReference type="PANTHER" id="PTHR30451">
    <property type="entry name" value="OUTER MEMBRANE USHER PROTEIN"/>
    <property type="match status" value="1"/>
</dbReference>
<dbReference type="InterPro" id="IPR025949">
    <property type="entry name" value="PapC-like_C"/>
</dbReference>
<dbReference type="Gene3D" id="2.60.40.3110">
    <property type="match status" value="1"/>
</dbReference>
<dbReference type="Gene3D" id="2.60.40.2070">
    <property type="match status" value="1"/>
</dbReference>
<dbReference type="Proteomes" id="UP000569202">
    <property type="component" value="Unassembled WGS sequence"/>
</dbReference>
<feature type="domain" description="PapC-like C-terminal" evidence="1">
    <location>
        <begin position="703"/>
        <end position="765"/>
    </location>
</feature>
<organism evidence="2 3">
    <name type="scientific">Acinetobacter terrae</name>
    <dbReference type="NCBI Taxonomy" id="2731247"/>
    <lineage>
        <taxon>Bacteria</taxon>
        <taxon>Pseudomonadati</taxon>
        <taxon>Pseudomonadota</taxon>
        <taxon>Gammaproteobacteria</taxon>
        <taxon>Moraxellales</taxon>
        <taxon>Moraxellaceae</taxon>
        <taxon>Acinetobacter</taxon>
        <taxon>Acinetobacter Taxon 24</taxon>
    </lineage>
</organism>
<evidence type="ECO:0000259" key="1">
    <source>
        <dbReference type="Pfam" id="PF13953"/>
    </source>
</evidence>
<sequence>MGKPQYNLIFLALLIIVRPDHAMANELSVPKQNEEMQQDMILGLWINGVDQHQDAMLTIFEQKKYIECSVLQANFMDIEKFQQLAQMGIPYCLISQPDIVVEEDIDSQLLKINIPTRYMQSQHIQNTEIQMPELPGLGGFLNYDAFYQEGDYSKQANAVADLGLFWKNTFFSNGHIFRKNYQNSDDDFQNNTRLNTSLIIEFPKKLTTLQLGDNVSTNTGLSQSYYFGGFRWGTNFTSRPDFVYWNTPSFKGSALVPSTIDLIINGNKAYNSRINPGEFNIDSNINFRGLGSAEMVVQDIMGNKTVQNVPIFVSERLLKKGLTDYSLSSGKLRYNYSEQSDDYREWFGSAYFRRGITDITTLGAVADYSHDLKSTGLLWSQYLYKLGLLEINSAYSDSQKGDGYTVSTEFKRDKDQYSLGLKAQYYSSDFRMLGMEDLKDQFLPERESLIYLSKSGIPVFENLSFTYVEQNYRKGTDRDDQRIFSLRSSRSLFDNLSMSVGVSYDAESHDNHRVDLSLSYRFDDKHAAYFNQTDSDSSNLTFVKNTSNAVGLDYAIGAGRANEQNTGNVATRVKTKAGDLDLQYLQTGNNNSYSATFHGALTWLGHSVDLTKSVNNGFSLVQVTNSPNVDVYRNDLFIGKTNKHGEIFVHDLIAYTNQHLSFDENQLQIEDKVIAARKTIMPLNKRGYIVEFPVVHTREVDFKLVDLAGQALPSGSQITVDGNQADIYPVGSDNLVTIYGLTEGQHKLNVQVSSNQTCTVDFSLDTDETSNVPLQLVCK</sequence>
<dbReference type="InterPro" id="IPR042186">
    <property type="entry name" value="FimD_plug_dom"/>
</dbReference>
<dbReference type="RefSeq" id="WP_086193317.1">
    <property type="nucleotide sequence ID" value="NZ_JABERL010000006.1"/>
</dbReference>
<dbReference type="Pfam" id="PF00577">
    <property type="entry name" value="Usher"/>
    <property type="match status" value="1"/>
</dbReference>
<dbReference type="GO" id="GO:0009297">
    <property type="term" value="P:pilus assembly"/>
    <property type="evidence" value="ECO:0007669"/>
    <property type="project" value="InterPro"/>
</dbReference>
<comment type="caution">
    <text evidence="2">The sequence shown here is derived from an EMBL/GenBank/DDBJ whole genome shotgun (WGS) entry which is preliminary data.</text>
</comment>
<dbReference type="Pfam" id="PF13953">
    <property type="entry name" value="PapC_C"/>
    <property type="match status" value="1"/>
</dbReference>
<name>A0A241VJ91_9GAMM</name>
<dbReference type="AlphaFoldDB" id="A0A241VJ91"/>
<dbReference type="Gene3D" id="2.60.40.2610">
    <property type="entry name" value="Outer membrane usher protein FimD, plug domain"/>
    <property type="match status" value="1"/>
</dbReference>
<proteinExistence type="predicted"/>
<evidence type="ECO:0000313" key="2">
    <source>
        <dbReference type="EMBL" id="NNH76544.1"/>
    </source>
</evidence>
<reference evidence="2 3" key="1">
    <citation type="submission" date="2020-04" db="EMBL/GenBank/DDBJ databases">
        <title>Acinetobacter Taxon 24.</title>
        <authorList>
            <person name="Nemec A."/>
            <person name="Radolfova-Krizova L."/>
            <person name="Higgins P.G."/>
            <person name="Spanelova P."/>
        </authorList>
    </citation>
    <scope>NUCLEOTIDE SEQUENCE [LARGE SCALE GENOMIC DNA]</scope>
    <source>
        <strain evidence="2 3">ANC 5380</strain>
    </source>
</reference>
<accession>A0A7Y2RDD1</accession>
<dbReference type="GO" id="GO:0009279">
    <property type="term" value="C:cell outer membrane"/>
    <property type="evidence" value="ECO:0007669"/>
    <property type="project" value="TreeGrafter"/>
</dbReference>
<accession>A0A241VJ91</accession>
<evidence type="ECO:0000313" key="3">
    <source>
        <dbReference type="Proteomes" id="UP000569202"/>
    </source>
</evidence>
<gene>
    <name evidence="2" type="ORF">HLH17_02365</name>
</gene>
<dbReference type="InterPro" id="IPR043142">
    <property type="entry name" value="PapC-like_C_sf"/>
</dbReference>
<dbReference type="InterPro" id="IPR000015">
    <property type="entry name" value="Fimb_usher"/>
</dbReference>
<dbReference type="GO" id="GO:0015473">
    <property type="term" value="F:fimbrial usher porin activity"/>
    <property type="evidence" value="ECO:0007669"/>
    <property type="project" value="InterPro"/>
</dbReference>
<dbReference type="PANTHER" id="PTHR30451:SF5">
    <property type="entry name" value="SLR0019 PROTEIN"/>
    <property type="match status" value="1"/>
</dbReference>
<dbReference type="STRING" id="1977878.B9T23_05365"/>
<protein>
    <submittedName>
        <fullName evidence="2">Fimbrial biogenesis outer membrane usher protein</fullName>
    </submittedName>
</protein>
<dbReference type="EMBL" id="JABERL010000006">
    <property type="protein sequence ID" value="NNH76544.1"/>
    <property type="molecule type" value="Genomic_DNA"/>
</dbReference>